<organism evidence="3 4">
    <name type="scientific">[Haemophilus] felis</name>
    <dbReference type="NCBI Taxonomy" id="123822"/>
    <lineage>
        <taxon>Bacteria</taxon>
        <taxon>Pseudomonadati</taxon>
        <taxon>Pseudomonadota</taxon>
        <taxon>Gammaproteobacteria</taxon>
        <taxon>Pasteurellales</taxon>
        <taxon>Pasteurellaceae</taxon>
    </lineage>
</organism>
<dbReference type="Gene3D" id="3.40.50.300">
    <property type="entry name" value="P-loop containing nucleotide triphosphate hydrolases"/>
    <property type="match status" value="1"/>
</dbReference>
<comment type="caution">
    <text evidence="3">The sequence shown here is derived from an EMBL/GenBank/DDBJ whole genome shotgun (WGS) entry which is preliminary data.</text>
</comment>
<gene>
    <name evidence="3" type="ORF">B0188_08665</name>
</gene>
<reference evidence="3 4" key="1">
    <citation type="submission" date="2017-02" db="EMBL/GenBank/DDBJ databases">
        <title>Draft genome sequence of Haemophilus felis CCUG 31170 type strain.</title>
        <authorList>
            <person name="Engstrom-Jakobsson H."/>
            <person name="Salva-Serra F."/>
            <person name="Thorell K."/>
            <person name="Gonzales-Siles L."/>
            <person name="Karlsson R."/>
            <person name="Boulund F."/>
            <person name="Engstrand L."/>
            <person name="Kristiansson E."/>
            <person name="Moore E."/>
        </authorList>
    </citation>
    <scope>NUCLEOTIDE SEQUENCE [LARGE SCALE GENOMIC DNA]</scope>
    <source>
        <strain evidence="3 4">CCUG 31170</strain>
    </source>
</reference>
<dbReference type="PANTHER" id="PTHR30121">
    <property type="entry name" value="UNCHARACTERIZED PROTEIN YJGR-RELATED"/>
    <property type="match status" value="1"/>
</dbReference>
<evidence type="ECO:0000313" key="4">
    <source>
        <dbReference type="Proteomes" id="UP000190023"/>
    </source>
</evidence>
<sequence>MQIDNLKNSKRIESLLPEYRANINDYVITLGGDKLLFTVELEGTSFTSVSDEELRSYFGSLDDFFLNLAKEYGGKLAIWTHIVKKRDRLEQEYQFKSKFIQEFTDKYLSSFSTQNFFKTSYFITFVLKYNDLNDGLANCDSILAQANTLLNRYEGNLLSIVDINDSVSICQNNEFLSYLLNGSYQTITLNDNEVLDSVCNSDLFFNYDYFEIRNKESTVSKYGTAYFLKGYPAKTSLGMWDFLLELPYEFILSQSFIFTTAQKSIRAIEMQGNKLSSSGDSATYQLEELELARAYLSSGEIAFGDYQASILIFGETPKLAVDNGSKVISAFTDRGKGSRWSRAAIESVYAFLSIMPDSKYRPLSSVRASTNLVCGFSLHNYFSGKASGNPIGDGSAIMPLKTPTQGLYYLNTHYTPLKVNALGEFIAGHFLMLGATGTGKTTLEATIVAFLQRFDPQLFVMDYKRSTELYMRAYGAKYFTFESGVDTGLNPFQLEEEPSQSLLQFLYSWVMSCARDHNGLIPDDDRALIKEAVDAVMKLPLTQRRFSLLLQVIPRGTPLYTRLRKWSHSENGELAWVVDSPSNLFNPHDFDKIGFDTTTFLETQGHEGTEPLFSVLLYYKDLMKKSGRLLLSIVEEFYIPCSYPTTEQMIKRTLKTGRLTGEFLGLVSQSPADAISSNIFEPIVEQTSTKIMLPNPDAEYKGSYERIGLSRKDFYLLKGLDKESRKFLVKQSGSSTLAHFDLSHCKEFLPIISGSTLGQQECEKIRAIYGDDPDIWIPFFLERMEEIKAEKEAIKQNSQHNL</sequence>
<evidence type="ECO:0000313" key="3">
    <source>
        <dbReference type="EMBL" id="OOS02486.1"/>
    </source>
</evidence>
<dbReference type="InterPro" id="IPR027417">
    <property type="entry name" value="P-loop_NTPase"/>
</dbReference>
<dbReference type="STRING" id="123822.B0188_08665"/>
<dbReference type="Pfam" id="PF03135">
    <property type="entry name" value="CagE_TrbE_VirB"/>
    <property type="match status" value="1"/>
</dbReference>
<protein>
    <submittedName>
        <fullName evidence="3">Conjugal transfer protein TraE</fullName>
    </submittedName>
</protein>
<comment type="similarity">
    <text evidence="1">Belongs to the TrbE/VirB4 family.</text>
</comment>
<evidence type="ECO:0000256" key="1">
    <source>
        <dbReference type="ARBA" id="ARBA00006512"/>
    </source>
</evidence>
<evidence type="ECO:0000259" key="2">
    <source>
        <dbReference type="Pfam" id="PF03135"/>
    </source>
</evidence>
<dbReference type="PANTHER" id="PTHR30121:SF6">
    <property type="entry name" value="SLR6007 PROTEIN"/>
    <property type="match status" value="1"/>
</dbReference>
<dbReference type="InterPro" id="IPR018145">
    <property type="entry name" value="CagE_TrbE_VirB_cntrl_dom"/>
</dbReference>
<dbReference type="OrthoDB" id="5555485at2"/>
<feature type="domain" description="CagE TrbE VirB component of type IV transporter system central" evidence="2">
    <location>
        <begin position="158"/>
        <end position="349"/>
    </location>
</feature>
<dbReference type="SUPFAM" id="SSF52540">
    <property type="entry name" value="P-loop containing nucleoside triphosphate hydrolases"/>
    <property type="match status" value="1"/>
</dbReference>
<proteinExistence type="inferred from homology"/>
<dbReference type="Proteomes" id="UP000190023">
    <property type="component" value="Unassembled WGS sequence"/>
</dbReference>
<accession>A0A1T0AXJ9</accession>
<dbReference type="InterPro" id="IPR051162">
    <property type="entry name" value="T4SS_component"/>
</dbReference>
<name>A0A1T0AXJ9_9PAST</name>
<dbReference type="AlphaFoldDB" id="A0A1T0AXJ9"/>
<dbReference type="EMBL" id="MUYB01000036">
    <property type="protein sequence ID" value="OOS02486.1"/>
    <property type="molecule type" value="Genomic_DNA"/>
</dbReference>
<dbReference type="GO" id="GO:0005524">
    <property type="term" value="F:ATP binding"/>
    <property type="evidence" value="ECO:0007669"/>
    <property type="project" value="InterPro"/>
</dbReference>
<keyword evidence="4" id="KW-1185">Reference proteome</keyword>